<evidence type="ECO:0000313" key="3">
    <source>
        <dbReference type="Proteomes" id="UP000660381"/>
    </source>
</evidence>
<dbReference type="Proteomes" id="UP000660381">
    <property type="component" value="Unassembled WGS sequence"/>
</dbReference>
<organism evidence="2 3">
    <name type="scientific">Anabaena catenula FACHB-362</name>
    <dbReference type="NCBI Taxonomy" id="2692877"/>
    <lineage>
        <taxon>Bacteria</taxon>
        <taxon>Bacillati</taxon>
        <taxon>Cyanobacteriota</taxon>
        <taxon>Cyanophyceae</taxon>
        <taxon>Nostocales</taxon>
        <taxon>Nostocaceae</taxon>
        <taxon>Anabaena</taxon>
    </lineage>
</organism>
<comment type="caution">
    <text evidence="2">The sequence shown here is derived from an EMBL/GenBank/DDBJ whole genome shotgun (WGS) entry which is preliminary data.</text>
</comment>
<evidence type="ECO:0000256" key="1">
    <source>
        <dbReference type="SAM" id="MobiDB-lite"/>
    </source>
</evidence>
<dbReference type="EMBL" id="JACJTQ010000041">
    <property type="protein sequence ID" value="MBD2694206.1"/>
    <property type="molecule type" value="Genomic_DNA"/>
</dbReference>
<proteinExistence type="predicted"/>
<reference evidence="2 3" key="1">
    <citation type="journal article" date="2020" name="ISME J.">
        <title>Comparative genomics reveals insights into cyanobacterial evolution and habitat adaptation.</title>
        <authorList>
            <person name="Chen M.Y."/>
            <person name="Teng W.K."/>
            <person name="Zhao L."/>
            <person name="Hu C.X."/>
            <person name="Zhou Y.K."/>
            <person name="Han B.P."/>
            <person name="Song L.R."/>
            <person name="Shu W.S."/>
        </authorList>
    </citation>
    <scope>NUCLEOTIDE SEQUENCE [LARGE SCALE GENOMIC DNA]</scope>
    <source>
        <strain evidence="2 3">FACHB-362</strain>
    </source>
</reference>
<accession>A0ABR8J750</accession>
<gene>
    <name evidence="2" type="ORF">H6G68_21050</name>
</gene>
<dbReference type="RefSeq" id="WP_190908391.1">
    <property type="nucleotide sequence ID" value="NZ_JACJTQ010000041.1"/>
</dbReference>
<protein>
    <submittedName>
        <fullName evidence="2">Uncharacterized protein</fullName>
    </submittedName>
</protein>
<name>A0ABR8J750_9NOST</name>
<evidence type="ECO:0000313" key="2">
    <source>
        <dbReference type="EMBL" id="MBD2694206.1"/>
    </source>
</evidence>
<feature type="region of interest" description="Disordered" evidence="1">
    <location>
        <begin position="1"/>
        <end position="21"/>
    </location>
</feature>
<keyword evidence="3" id="KW-1185">Reference proteome</keyword>
<sequence>MDSSEIPMSMPDGRLRQQTGEASGIITQLNSVKSGTTAYPEAKRLLTLANNKLKQLQAK</sequence>